<proteinExistence type="predicted"/>
<evidence type="ECO:0000313" key="1">
    <source>
        <dbReference type="EMBL" id="KAL0385462.1"/>
    </source>
</evidence>
<comment type="caution">
    <text evidence="1">The sequence shown here is derived from an EMBL/GenBank/DDBJ whole genome shotgun (WGS) entry which is preliminary data.</text>
</comment>
<name>A0AAW2S016_SESRA</name>
<organism evidence="1">
    <name type="scientific">Sesamum radiatum</name>
    <name type="common">Black benniseed</name>
    <dbReference type="NCBI Taxonomy" id="300843"/>
    <lineage>
        <taxon>Eukaryota</taxon>
        <taxon>Viridiplantae</taxon>
        <taxon>Streptophyta</taxon>
        <taxon>Embryophyta</taxon>
        <taxon>Tracheophyta</taxon>
        <taxon>Spermatophyta</taxon>
        <taxon>Magnoliopsida</taxon>
        <taxon>eudicotyledons</taxon>
        <taxon>Gunneridae</taxon>
        <taxon>Pentapetalae</taxon>
        <taxon>asterids</taxon>
        <taxon>lamiids</taxon>
        <taxon>Lamiales</taxon>
        <taxon>Pedaliaceae</taxon>
        <taxon>Sesamum</taxon>
    </lineage>
</organism>
<reference evidence="1" key="1">
    <citation type="submission" date="2020-06" db="EMBL/GenBank/DDBJ databases">
        <authorList>
            <person name="Li T."/>
            <person name="Hu X."/>
            <person name="Zhang T."/>
            <person name="Song X."/>
            <person name="Zhang H."/>
            <person name="Dai N."/>
            <person name="Sheng W."/>
            <person name="Hou X."/>
            <person name="Wei L."/>
        </authorList>
    </citation>
    <scope>NUCLEOTIDE SEQUENCE</scope>
    <source>
        <strain evidence="1">G02</strain>
        <tissue evidence="1">Leaf</tissue>
    </source>
</reference>
<protein>
    <submittedName>
        <fullName evidence="1">Uncharacterized protein</fullName>
    </submittedName>
</protein>
<accession>A0AAW2S016</accession>
<dbReference type="EMBL" id="JACGWJ010000012">
    <property type="protein sequence ID" value="KAL0385462.1"/>
    <property type="molecule type" value="Genomic_DNA"/>
</dbReference>
<reference evidence="1" key="2">
    <citation type="journal article" date="2024" name="Plant">
        <title>Genomic evolution and insights into agronomic trait innovations of Sesamum species.</title>
        <authorList>
            <person name="Miao H."/>
            <person name="Wang L."/>
            <person name="Qu L."/>
            <person name="Liu H."/>
            <person name="Sun Y."/>
            <person name="Le M."/>
            <person name="Wang Q."/>
            <person name="Wei S."/>
            <person name="Zheng Y."/>
            <person name="Lin W."/>
            <person name="Duan Y."/>
            <person name="Cao H."/>
            <person name="Xiong S."/>
            <person name="Wang X."/>
            <person name="Wei L."/>
            <person name="Li C."/>
            <person name="Ma Q."/>
            <person name="Ju M."/>
            <person name="Zhao R."/>
            <person name="Li G."/>
            <person name="Mu C."/>
            <person name="Tian Q."/>
            <person name="Mei H."/>
            <person name="Zhang T."/>
            <person name="Gao T."/>
            <person name="Zhang H."/>
        </authorList>
    </citation>
    <scope>NUCLEOTIDE SEQUENCE</scope>
    <source>
        <strain evidence="1">G02</strain>
    </source>
</reference>
<dbReference type="AlphaFoldDB" id="A0AAW2S016"/>
<sequence length="80" mass="9512">MMTVVHLQIKKDVMVPVEEFASWVSWFDEQKRIDPTFESEYSQAIRRPRDASEVYQEAESLMARRPAKIVNGELQIVWKR</sequence>
<gene>
    <name evidence="1" type="ORF">Sradi_2940500</name>
</gene>